<dbReference type="CDD" id="cd00267">
    <property type="entry name" value="ABC_ATPase"/>
    <property type="match status" value="1"/>
</dbReference>
<dbReference type="InterPro" id="IPR027417">
    <property type="entry name" value="P-loop_NTPase"/>
</dbReference>
<name>A0A375YS01_MYCPF</name>
<evidence type="ECO:0000313" key="2">
    <source>
        <dbReference type="EMBL" id="SRX83938.1"/>
    </source>
</evidence>
<dbReference type="GO" id="GO:0016887">
    <property type="term" value="F:ATP hydrolysis activity"/>
    <property type="evidence" value="ECO:0007669"/>
    <property type="project" value="InterPro"/>
</dbReference>
<accession>A0A375YS01</accession>
<sequence>MWWDWLVADAAAQEPAIAARAITMRGPAGPVYGPVDLDIDAGGLTVLVGAPGVGRDALLLTLAGRMRPDTGTLLVLGRSRVQDIFDGAALAAIDGVDELSDTATVGDLITEKLRWDAHWYKVVRRADAHALARVCGPVFGDLPLPPLSEAAGELSELDAMLLRIALANTGRPPLLVVGDVEQVATDRDREQLVGRLVALGEHQTVVTASANGVTTAGVRNILVEDHPRHAAAAQEEGEA</sequence>
<evidence type="ECO:0000259" key="1">
    <source>
        <dbReference type="Pfam" id="PF00005"/>
    </source>
</evidence>
<organism evidence="2 3">
    <name type="scientific">Mycolicibacterium parafortuitum</name>
    <name type="common">Mycobacterium parafortuitum</name>
    <dbReference type="NCBI Taxonomy" id="39692"/>
    <lineage>
        <taxon>Bacteria</taxon>
        <taxon>Bacillati</taxon>
        <taxon>Actinomycetota</taxon>
        <taxon>Actinomycetes</taxon>
        <taxon>Mycobacteriales</taxon>
        <taxon>Mycobacteriaceae</taxon>
        <taxon>Mycolicibacterium</taxon>
    </lineage>
</organism>
<dbReference type="SUPFAM" id="SSF52540">
    <property type="entry name" value="P-loop containing nucleoside triphosphate hydrolases"/>
    <property type="match status" value="1"/>
</dbReference>
<dbReference type="InterPro" id="IPR003439">
    <property type="entry name" value="ABC_transporter-like_ATP-bd"/>
</dbReference>
<gene>
    <name evidence="2" type="ORF">MPP7335_05723</name>
</gene>
<proteinExistence type="predicted"/>
<dbReference type="GO" id="GO:0005524">
    <property type="term" value="F:ATP binding"/>
    <property type="evidence" value="ECO:0007669"/>
    <property type="project" value="InterPro"/>
</dbReference>
<feature type="domain" description="ABC transporter" evidence="1">
    <location>
        <begin position="34"/>
        <end position="114"/>
    </location>
</feature>
<dbReference type="Gene3D" id="3.40.50.300">
    <property type="entry name" value="P-loop containing nucleotide triphosphate hydrolases"/>
    <property type="match status" value="1"/>
</dbReference>
<evidence type="ECO:0000313" key="3">
    <source>
        <dbReference type="Proteomes" id="UP000252008"/>
    </source>
</evidence>
<keyword evidence="3" id="KW-1185">Reference proteome</keyword>
<dbReference type="STRING" id="39692.BST38_17305"/>
<dbReference type="Pfam" id="PF00005">
    <property type="entry name" value="ABC_tran"/>
    <property type="match status" value="1"/>
</dbReference>
<dbReference type="Proteomes" id="UP000252008">
    <property type="component" value="Unassembled WGS sequence"/>
</dbReference>
<protein>
    <recommendedName>
        <fullName evidence="1">ABC transporter domain-containing protein</fullName>
    </recommendedName>
</protein>
<dbReference type="AlphaFoldDB" id="A0A375YS01"/>
<reference evidence="2 3" key="1">
    <citation type="submission" date="2018-05" db="EMBL/GenBank/DDBJ databases">
        <authorList>
            <consortium name="IHU Genomes"/>
        </authorList>
    </citation>
    <scope>NUCLEOTIDE SEQUENCE [LARGE SCALE GENOMIC DNA]</scope>
    <source>
        <strain evidence="2 3">P7335</strain>
    </source>
</reference>
<dbReference type="EMBL" id="UEGS01000001">
    <property type="protein sequence ID" value="SRX83938.1"/>
    <property type="molecule type" value="Genomic_DNA"/>
</dbReference>